<gene>
    <name evidence="4" type="ORF">N7509_004433</name>
</gene>
<dbReference type="GO" id="GO:0006516">
    <property type="term" value="P:glycoprotein catabolic process"/>
    <property type="evidence" value="ECO:0007669"/>
    <property type="project" value="TreeGrafter"/>
</dbReference>
<evidence type="ECO:0000259" key="2">
    <source>
        <dbReference type="Pfam" id="PF07971"/>
    </source>
</evidence>
<comment type="caution">
    <text evidence="4">The sequence shown here is derived from an EMBL/GenBank/DDBJ whole genome shotgun (WGS) entry which is preliminary data.</text>
</comment>
<dbReference type="GO" id="GO:0000224">
    <property type="term" value="F:peptide-N4-(N-acetyl-beta-glucosaminyl)asparagine amidase activity"/>
    <property type="evidence" value="ECO:0007669"/>
    <property type="project" value="TreeGrafter"/>
</dbReference>
<protein>
    <recommendedName>
        <fullName evidence="6">Glycoside hydrolase family 92 protein</fullName>
    </recommendedName>
</protein>
<dbReference type="Proteomes" id="UP001147747">
    <property type="component" value="Unassembled WGS sequence"/>
</dbReference>
<dbReference type="AlphaFoldDB" id="A0A9X0BCG0"/>
<dbReference type="GO" id="GO:0005975">
    <property type="term" value="P:carbohydrate metabolic process"/>
    <property type="evidence" value="ECO:0007669"/>
    <property type="project" value="InterPro"/>
</dbReference>
<feature type="compositionally biased region" description="Basic and acidic residues" evidence="1">
    <location>
        <begin position="202"/>
        <end position="215"/>
    </location>
</feature>
<dbReference type="InterPro" id="IPR050883">
    <property type="entry name" value="PNGase"/>
</dbReference>
<feature type="domain" description="Glycosyl hydrolase family 92 N-terminal" evidence="3">
    <location>
        <begin position="51"/>
        <end position="352"/>
    </location>
</feature>
<dbReference type="Gene3D" id="1.20.1050.60">
    <property type="entry name" value="alpha-1,2-mannosidase"/>
    <property type="match status" value="1"/>
</dbReference>
<reference evidence="4" key="1">
    <citation type="submission" date="2022-12" db="EMBL/GenBank/DDBJ databases">
        <authorList>
            <person name="Petersen C."/>
        </authorList>
    </citation>
    <scope>NUCLEOTIDE SEQUENCE</scope>
    <source>
        <strain evidence="4">IBT 29677</strain>
    </source>
</reference>
<sequence length="854" mass="95438">AQPRESPTTTTRSRYHHGRPAALTLLAGSVAAQPINQDKPNYHDDAGVLKYVNPMIGTYGTTPNGNGGMIPSISTPFGMTRWTPQTRENFISQVPYGASDRLMHGFQATHQPAIWMGESGQVVITPGMGDVQPLFQNRGLAFRKSDERSTPYVYEVLLDATQLMNRDWNATAEVAGDGPDPGGAGAVPSDVQEGSNGRVRKRHEEQNTLDSRNEQAAEYQRSIQVALSAKSHASHIRFDFQTDKNTPDDEKVSPWVFVQVSRRNWTGEVHIDTNRREIYGYNTERQDYLLGPDHAPSFKGYFVSRFSEPFVAQGVTNGNETEGALERTGNFTGAYVKFQKDTTGVEVRTGVSFVSIEQARRNLEIETPTSSTIKDTVNDVKQAWLEKLGRVTIEGVNKTDPDQDPRAIWYTGLFHSLQYPSDYSEPLSDADKSSRIFYSGYTDSVHTSDDSYYQSWSIWDTYRAEHSVLTLFAPERVNSMMRSLLRIFDWSGWLPMWANVVETNIMIATNADAVLANALERGFRDFNISKAWEAVRKDAYTPPDHDTELLYYDREPFTPTEARAGLTAYMKQGWVSNDGWSEAGSRTLDYSFDDFACSVVAQHAGIEQTAIDALRTRSGNYKHIWNNETQFMQARNANGSWANNTWGWTEGDDWVYTFDVMHDVQGLAELFGGPKAMAKKMDTYFQGGHNDQTNEPSHHIPYLYSMLGYPEKAADTIREIAWSNYNATSGGLGGNEDLGQMSAWYLFTALGFYPVNPASDEYVIGTPFFEKVSIRLPTGAANGGRETKQSEHVLVISAPGAPSKPYIKSLKIDGKRIASPIIKHGDIVGSTRIDFEMSGDPTTWGTRPVWLNRG</sequence>
<dbReference type="GeneID" id="81368050"/>
<evidence type="ECO:0000256" key="1">
    <source>
        <dbReference type="SAM" id="MobiDB-lite"/>
    </source>
</evidence>
<dbReference type="RefSeq" id="XP_056491804.1">
    <property type="nucleotide sequence ID" value="XM_056629070.1"/>
</dbReference>
<dbReference type="EMBL" id="JAPZBU010000005">
    <property type="protein sequence ID" value="KAJ5404562.1"/>
    <property type="molecule type" value="Genomic_DNA"/>
</dbReference>
<accession>A0A9X0BCG0</accession>
<proteinExistence type="predicted"/>
<dbReference type="PANTHER" id="PTHR12143">
    <property type="entry name" value="PEPTIDE N-GLYCANASE PNGASE -RELATED"/>
    <property type="match status" value="1"/>
</dbReference>
<organism evidence="4 5">
    <name type="scientific">Penicillium cosmopolitanum</name>
    <dbReference type="NCBI Taxonomy" id="1131564"/>
    <lineage>
        <taxon>Eukaryota</taxon>
        <taxon>Fungi</taxon>
        <taxon>Dikarya</taxon>
        <taxon>Ascomycota</taxon>
        <taxon>Pezizomycotina</taxon>
        <taxon>Eurotiomycetes</taxon>
        <taxon>Eurotiomycetidae</taxon>
        <taxon>Eurotiales</taxon>
        <taxon>Aspergillaceae</taxon>
        <taxon>Penicillium</taxon>
    </lineage>
</organism>
<dbReference type="InterPro" id="IPR005887">
    <property type="entry name" value="GH92_a_mannosidase_put"/>
</dbReference>
<evidence type="ECO:0000259" key="3">
    <source>
        <dbReference type="Pfam" id="PF17678"/>
    </source>
</evidence>
<feature type="region of interest" description="Disordered" evidence="1">
    <location>
        <begin position="172"/>
        <end position="217"/>
    </location>
</feature>
<dbReference type="Gene3D" id="2.70.98.10">
    <property type="match status" value="2"/>
</dbReference>
<dbReference type="GO" id="GO:0005829">
    <property type="term" value="C:cytosol"/>
    <property type="evidence" value="ECO:0007669"/>
    <property type="project" value="TreeGrafter"/>
</dbReference>
<name>A0A9X0BCG0_9EURO</name>
<dbReference type="PANTHER" id="PTHR12143:SF43">
    <property type="entry name" value="PUTATIVE-RELATED"/>
    <property type="match status" value="1"/>
</dbReference>
<feature type="domain" description="Glycosyl hydrolase family 92" evidence="2">
    <location>
        <begin position="358"/>
        <end position="838"/>
    </location>
</feature>
<dbReference type="SUPFAM" id="SSF48208">
    <property type="entry name" value="Six-hairpin glycosidases"/>
    <property type="match status" value="1"/>
</dbReference>
<feature type="non-terminal residue" evidence="4">
    <location>
        <position position="1"/>
    </location>
</feature>
<dbReference type="InterPro" id="IPR014718">
    <property type="entry name" value="GH-type_carb-bd"/>
</dbReference>
<evidence type="ECO:0000313" key="4">
    <source>
        <dbReference type="EMBL" id="KAJ5404562.1"/>
    </source>
</evidence>
<evidence type="ECO:0008006" key="6">
    <source>
        <dbReference type="Google" id="ProtNLM"/>
    </source>
</evidence>
<reference evidence="4" key="2">
    <citation type="journal article" date="2023" name="IMA Fungus">
        <title>Comparative genomic study of the Penicillium genus elucidates a diverse pangenome and 15 lateral gene transfer events.</title>
        <authorList>
            <person name="Petersen C."/>
            <person name="Sorensen T."/>
            <person name="Nielsen M.R."/>
            <person name="Sondergaard T.E."/>
            <person name="Sorensen J.L."/>
            <person name="Fitzpatrick D.A."/>
            <person name="Frisvad J.C."/>
            <person name="Nielsen K.L."/>
        </authorList>
    </citation>
    <scope>NUCLEOTIDE SEQUENCE</scope>
    <source>
        <strain evidence="4">IBT 29677</strain>
    </source>
</reference>
<evidence type="ECO:0000313" key="5">
    <source>
        <dbReference type="Proteomes" id="UP001147747"/>
    </source>
</evidence>
<dbReference type="GO" id="GO:0030246">
    <property type="term" value="F:carbohydrate binding"/>
    <property type="evidence" value="ECO:0007669"/>
    <property type="project" value="InterPro"/>
</dbReference>
<dbReference type="InterPro" id="IPR041371">
    <property type="entry name" value="GH92_N"/>
</dbReference>
<dbReference type="InterPro" id="IPR012939">
    <property type="entry name" value="Glyco_hydro_92"/>
</dbReference>
<dbReference type="Gene3D" id="1.20.1610.10">
    <property type="entry name" value="alpha-1,2-mannosidases domains"/>
    <property type="match status" value="1"/>
</dbReference>
<keyword evidence="5" id="KW-1185">Reference proteome</keyword>
<dbReference type="Pfam" id="PF17678">
    <property type="entry name" value="Glyco_hydro_92N"/>
    <property type="match status" value="1"/>
</dbReference>
<dbReference type="Pfam" id="PF07971">
    <property type="entry name" value="Glyco_hydro_92"/>
    <property type="match status" value="1"/>
</dbReference>
<dbReference type="NCBIfam" id="TIGR01180">
    <property type="entry name" value="aman2_put"/>
    <property type="match status" value="1"/>
</dbReference>
<dbReference type="GO" id="GO:0005634">
    <property type="term" value="C:nucleus"/>
    <property type="evidence" value="ECO:0007669"/>
    <property type="project" value="TreeGrafter"/>
</dbReference>
<dbReference type="InterPro" id="IPR008928">
    <property type="entry name" value="6-hairpin_glycosidase_sf"/>
</dbReference>
<dbReference type="FunFam" id="1.20.1050.60:FF:000001">
    <property type="entry name" value="Putative alpha-1,2-mannosidase"/>
    <property type="match status" value="1"/>
</dbReference>
<dbReference type="OrthoDB" id="449263at2759"/>
<dbReference type="Gene3D" id="3.30.2080.10">
    <property type="entry name" value="GH92 mannosidase domain"/>
    <property type="match status" value="1"/>
</dbReference>